<dbReference type="GO" id="GO:0061621">
    <property type="term" value="P:canonical glycolysis"/>
    <property type="evidence" value="ECO:0007669"/>
    <property type="project" value="TreeGrafter"/>
</dbReference>
<dbReference type="PANTHER" id="PTHR13697:SF4">
    <property type="entry name" value="ATP-DEPENDENT 6-PHOSPHOFRUCTOKINASE"/>
    <property type="match status" value="1"/>
</dbReference>
<dbReference type="Ensembl" id="ENSEBUT00000020385.1">
    <property type="protein sequence ID" value="ENSEBUP00000019809.1"/>
    <property type="gene ID" value="ENSEBUG00000012293.1"/>
</dbReference>
<dbReference type="InterPro" id="IPR000023">
    <property type="entry name" value="Phosphofructokinase_dom"/>
</dbReference>
<dbReference type="GO" id="GO:0006002">
    <property type="term" value="P:fructose 6-phosphate metabolic process"/>
    <property type="evidence" value="ECO:0007669"/>
    <property type="project" value="InterPro"/>
</dbReference>
<dbReference type="GO" id="GO:0005945">
    <property type="term" value="C:6-phosphofructokinase complex"/>
    <property type="evidence" value="ECO:0007669"/>
    <property type="project" value="TreeGrafter"/>
</dbReference>
<dbReference type="GO" id="GO:0016020">
    <property type="term" value="C:membrane"/>
    <property type="evidence" value="ECO:0007669"/>
    <property type="project" value="TreeGrafter"/>
</dbReference>
<evidence type="ECO:0000313" key="16">
    <source>
        <dbReference type="Ensembl" id="ENSEBUP00000019809.1"/>
    </source>
</evidence>
<organism evidence="16 17">
    <name type="scientific">Eptatretus burgeri</name>
    <name type="common">Inshore hagfish</name>
    <dbReference type="NCBI Taxonomy" id="7764"/>
    <lineage>
        <taxon>Eukaryota</taxon>
        <taxon>Metazoa</taxon>
        <taxon>Chordata</taxon>
        <taxon>Craniata</taxon>
        <taxon>Vertebrata</taxon>
        <taxon>Cyclostomata</taxon>
        <taxon>Myxini</taxon>
        <taxon>Myxiniformes</taxon>
        <taxon>Myxinidae</taxon>
        <taxon>Eptatretinae</taxon>
        <taxon>Eptatretus</taxon>
    </lineage>
</organism>
<evidence type="ECO:0000256" key="4">
    <source>
        <dbReference type="ARBA" id="ARBA00012055"/>
    </source>
</evidence>
<evidence type="ECO:0000256" key="10">
    <source>
        <dbReference type="ARBA" id="ARBA00022777"/>
    </source>
</evidence>
<keyword evidence="9" id="KW-0547">Nucleotide-binding</keyword>
<keyword evidence="11" id="KW-0067">ATP-binding</keyword>
<keyword evidence="12" id="KW-0460">Magnesium</keyword>
<dbReference type="FunFam" id="3.40.50.460:FF:000002">
    <property type="entry name" value="ATP-dependent 6-phosphofructokinase"/>
    <property type="match status" value="1"/>
</dbReference>
<dbReference type="GO" id="GO:0005524">
    <property type="term" value="F:ATP binding"/>
    <property type="evidence" value="ECO:0007669"/>
    <property type="project" value="UniProtKB-KW"/>
</dbReference>
<dbReference type="InterPro" id="IPR035966">
    <property type="entry name" value="PKF_sf"/>
</dbReference>
<dbReference type="SUPFAM" id="SSF53784">
    <property type="entry name" value="Phosphofructokinase"/>
    <property type="match status" value="2"/>
</dbReference>
<dbReference type="GO" id="GO:0042802">
    <property type="term" value="F:identical protein binding"/>
    <property type="evidence" value="ECO:0007669"/>
    <property type="project" value="TreeGrafter"/>
</dbReference>
<dbReference type="GO" id="GO:0030388">
    <property type="term" value="P:fructose 1,6-bisphosphate metabolic process"/>
    <property type="evidence" value="ECO:0007669"/>
    <property type="project" value="TreeGrafter"/>
</dbReference>
<keyword evidence="8" id="KW-0479">Metal-binding</keyword>
<proteinExistence type="predicted"/>
<dbReference type="InterPro" id="IPR015912">
    <property type="entry name" value="Phosphofructokinase_CS"/>
</dbReference>
<dbReference type="GeneTree" id="ENSGT00940000155002"/>
<dbReference type="Pfam" id="PF00365">
    <property type="entry name" value="PFK"/>
    <property type="match status" value="2"/>
</dbReference>
<dbReference type="PANTHER" id="PTHR13697">
    <property type="entry name" value="PHOSPHOFRUCTOKINASE"/>
    <property type="match status" value="1"/>
</dbReference>
<dbReference type="GO" id="GO:0070095">
    <property type="term" value="F:fructose-6-phosphate binding"/>
    <property type="evidence" value="ECO:0007669"/>
    <property type="project" value="TreeGrafter"/>
</dbReference>
<name>A0A8C4QV51_EPTBU</name>
<keyword evidence="13" id="KW-0324">Glycolysis</keyword>
<dbReference type="PRINTS" id="PR00476">
    <property type="entry name" value="PHFRCTKINASE"/>
</dbReference>
<protein>
    <recommendedName>
        <fullName evidence="4">6-phosphofructokinase</fullName>
        <ecNumber evidence="4">2.7.1.11</ecNumber>
    </recommendedName>
</protein>
<evidence type="ECO:0000256" key="12">
    <source>
        <dbReference type="ARBA" id="ARBA00022842"/>
    </source>
</evidence>
<dbReference type="UniPathway" id="UPA00109">
    <property type="reaction ID" value="UER00182"/>
</dbReference>
<comment type="pathway">
    <text evidence="3">Carbohydrate degradation; glycolysis; D-glyceraldehyde 3-phosphate and glycerone phosphate from D-glucose: step 3/4.</text>
</comment>
<evidence type="ECO:0000256" key="13">
    <source>
        <dbReference type="ARBA" id="ARBA00023152"/>
    </source>
</evidence>
<keyword evidence="7" id="KW-0808">Transferase</keyword>
<feature type="domain" description="Phosphofructokinase" evidence="15">
    <location>
        <begin position="2"/>
        <end position="118"/>
    </location>
</feature>
<evidence type="ECO:0000256" key="14">
    <source>
        <dbReference type="ARBA" id="ARBA00048070"/>
    </source>
</evidence>
<dbReference type="InterPro" id="IPR022953">
    <property type="entry name" value="ATP_PFK"/>
</dbReference>
<comment type="cofactor">
    <cofactor evidence="1">
        <name>Mg(2+)</name>
        <dbReference type="ChEBI" id="CHEBI:18420"/>
    </cofactor>
</comment>
<dbReference type="Gene3D" id="3.40.50.460">
    <property type="entry name" value="Phosphofructokinase domain"/>
    <property type="match status" value="2"/>
</dbReference>
<keyword evidence="5" id="KW-0963">Cytoplasm</keyword>
<dbReference type="EC" id="2.7.1.11" evidence="4"/>
<dbReference type="Proteomes" id="UP000694388">
    <property type="component" value="Unplaced"/>
</dbReference>
<keyword evidence="17" id="KW-1185">Reference proteome</keyword>
<dbReference type="GO" id="GO:0016208">
    <property type="term" value="F:AMP binding"/>
    <property type="evidence" value="ECO:0007669"/>
    <property type="project" value="TreeGrafter"/>
</dbReference>
<evidence type="ECO:0000256" key="6">
    <source>
        <dbReference type="ARBA" id="ARBA00022533"/>
    </source>
</evidence>
<dbReference type="PROSITE" id="PS00433">
    <property type="entry name" value="PHOSPHOFRUCTOKINASE"/>
    <property type="match status" value="2"/>
</dbReference>
<dbReference type="AlphaFoldDB" id="A0A8C4QV51"/>
<evidence type="ECO:0000256" key="8">
    <source>
        <dbReference type="ARBA" id="ARBA00022723"/>
    </source>
</evidence>
<dbReference type="GO" id="GO:0003872">
    <property type="term" value="F:6-phosphofructokinase activity"/>
    <property type="evidence" value="ECO:0007669"/>
    <property type="project" value="UniProtKB-EC"/>
</dbReference>
<evidence type="ECO:0000259" key="15">
    <source>
        <dbReference type="Pfam" id="PF00365"/>
    </source>
</evidence>
<accession>A0A8C4QV51</accession>
<evidence type="ECO:0000256" key="3">
    <source>
        <dbReference type="ARBA" id="ARBA00004679"/>
    </source>
</evidence>
<evidence type="ECO:0000256" key="1">
    <source>
        <dbReference type="ARBA" id="ARBA00001946"/>
    </source>
</evidence>
<sequence>CSHQRTFVLEVMGRHCGYLALVSALACGADWVFIPECPPEDGWEDRLCEILSESRARGSRLNIIIVAEGAIDRHGKLITGNEIKTLVSKRLGFDTRVTILGHVQRGGTPSAFDRILVSVCIEFLHINTSLLVCFVSALFQSGFSIAVLNVGAPAAGMNAAVRAAVRVGISDGHRMFAVHDGFEGFAQGQIHEINWRDVGGWTGQGGSLLGTKRTLPSKSLEAIAEQIRVHNVNALLIIGGFEAFLSGLDLVEAWSSFEELCIPIVVVPATVSNNVPGSDFSIGADTSLNTITHTCDRIKQSASGTKRRVFIIETMGGYCGYLATMGAMAAGADAAYIFEDPFTIHDLQVCILNELCNVNYTTDFIFSLYSEEGKGVFDCRKNVLGHMQQGGAPSPFDRNFGTKIAAKAMHWLSDKMKECYRQGRVFANENDSACLLGMRSRSLQFQPLSELKEHTDFEHRIPSEQWWLKMQVLLKILAKYEPNYNIDAGKMEHVVIHH</sequence>
<evidence type="ECO:0000256" key="5">
    <source>
        <dbReference type="ARBA" id="ARBA00022490"/>
    </source>
</evidence>
<evidence type="ECO:0000256" key="2">
    <source>
        <dbReference type="ARBA" id="ARBA00004496"/>
    </source>
</evidence>
<reference evidence="16" key="2">
    <citation type="submission" date="2025-09" db="UniProtKB">
        <authorList>
            <consortium name="Ensembl"/>
        </authorList>
    </citation>
    <scope>IDENTIFICATION</scope>
</reference>
<dbReference type="GO" id="GO:0046872">
    <property type="term" value="F:metal ion binding"/>
    <property type="evidence" value="ECO:0007669"/>
    <property type="project" value="UniProtKB-KW"/>
</dbReference>
<evidence type="ECO:0000313" key="17">
    <source>
        <dbReference type="Proteomes" id="UP000694388"/>
    </source>
</evidence>
<evidence type="ECO:0000256" key="11">
    <source>
        <dbReference type="ARBA" id="ARBA00022840"/>
    </source>
</evidence>
<dbReference type="Gene3D" id="3.40.50.450">
    <property type="match status" value="1"/>
</dbReference>
<feature type="domain" description="Phosphofructokinase" evidence="15">
    <location>
        <begin position="145"/>
        <end position="412"/>
    </location>
</feature>
<dbReference type="GO" id="GO:0048029">
    <property type="term" value="F:monosaccharide binding"/>
    <property type="evidence" value="ECO:0007669"/>
    <property type="project" value="TreeGrafter"/>
</dbReference>
<dbReference type="OMA" id="RCYLIRE"/>
<keyword evidence="10" id="KW-0418">Kinase</keyword>
<comment type="catalytic activity">
    <reaction evidence="14">
        <text>beta-D-fructose 6-phosphate + ATP = beta-D-fructose 1,6-bisphosphate + ADP + H(+)</text>
        <dbReference type="Rhea" id="RHEA:16109"/>
        <dbReference type="ChEBI" id="CHEBI:15378"/>
        <dbReference type="ChEBI" id="CHEBI:30616"/>
        <dbReference type="ChEBI" id="CHEBI:32966"/>
        <dbReference type="ChEBI" id="CHEBI:57634"/>
        <dbReference type="ChEBI" id="CHEBI:456216"/>
        <dbReference type="EC" id="2.7.1.11"/>
    </reaction>
</comment>
<keyword evidence="6" id="KW-0021">Allosteric enzyme</keyword>
<comment type="subcellular location">
    <subcellularLocation>
        <location evidence="2">Cytoplasm</location>
    </subcellularLocation>
</comment>
<evidence type="ECO:0000256" key="9">
    <source>
        <dbReference type="ARBA" id="ARBA00022741"/>
    </source>
</evidence>
<evidence type="ECO:0000256" key="7">
    <source>
        <dbReference type="ARBA" id="ARBA00022679"/>
    </source>
</evidence>
<reference evidence="16" key="1">
    <citation type="submission" date="2025-08" db="UniProtKB">
        <authorList>
            <consortium name="Ensembl"/>
        </authorList>
    </citation>
    <scope>IDENTIFICATION</scope>
</reference>